<feature type="domain" description="Solute-binding protein family 3/N-terminal" evidence="6">
    <location>
        <begin position="39"/>
        <end position="258"/>
    </location>
</feature>
<dbReference type="SUPFAM" id="SSF53850">
    <property type="entry name" value="Periplasmic binding protein-like II"/>
    <property type="match status" value="1"/>
</dbReference>
<protein>
    <submittedName>
        <fullName evidence="7">Sulfonate transport system substrate-binding protein</fullName>
    </submittedName>
</protein>
<evidence type="ECO:0000256" key="3">
    <source>
        <dbReference type="ARBA" id="ARBA00022448"/>
    </source>
</evidence>
<dbReference type="PANTHER" id="PTHR30024">
    <property type="entry name" value="ALIPHATIC SULFONATES-BINDING PROTEIN-RELATED"/>
    <property type="match status" value="1"/>
</dbReference>
<gene>
    <name evidence="7" type="ORF">CLV56_2407</name>
</gene>
<evidence type="ECO:0000256" key="4">
    <source>
        <dbReference type="ARBA" id="ARBA00022729"/>
    </source>
</evidence>
<evidence type="ECO:0000313" key="7">
    <source>
        <dbReference type="EMBL" id="PJJ58162.1"/>
    </source>
</evidence>
<evidence type="ECO:0000259" key="6">
    <source>
        <dbReference type="SMART" id="SM00062"/>
    </source>
</evidence>
<dbReference type="PROSITE" id="PS51257">
    <property type="entry name" value="PROKAR_LIPOPROTEIN"/>
    <property type="match status" value="1"/>
</dbReference>
<dbReference type="InterPro" id="IPR010067">
    <property type="entry name" value="ABC_SsuA_sub-bd"/>
</dbReference>
<accession>A0A0B2BV29</accession>
<dbReference type="OrthoDB" id="506623at2"/>
<feature type="chain" id="PRO_5038608613" evidence="5">
    <location>
        <begin position="24"/>
        <end position="335"/>
    </location>
</feature>
<dbReference type="NCBIfam" id="TIGR01728">
    <property type="entry name" value="SsuA_fam"/>
    <property type="match status" value="1"/>
</dbReference>
<dbReference type="InterPro" id="IPR001638">
    <property type="entry name" value="Solute-binding_3/MltF_N"/>
</dbReference>
<evidence type="ECO:0000256" key="2">
    <source>
        <dbReference type="ARBA" id="ARBA00010742"/>
    </source>
</evidence>
<dbReference type="AlphaFoldDB" id="A0A0B2BV29"/>
<dbReference type="Proteomes" id="UP000230842">
    <property type="component" value="Unassembled WGS sequence"/>
</dbReference>
<dbReference type="GO" id="GO:0042626">
    <property type="term" value="F:ATPase-coupled transmembrane transporter activity"/>
    <property type="evidence" value="ECO:0007669"/>
    <property type="project" value="InterPro"/>
</dbReference>
<keyword evidence="3" id="KW-0813">Transport</keyword>
<keyword evidence="4 5" id="KW-0732">Signal</keyword>
<feature type="signal peptide" evidence="5">
    <location>
        <begin position="1"/>
        <end position="23"/>
    </location>
</feature>
<evidence type="ECO:0000256" key="5">
    <source>
        <dbReference type="SAM" id="SignalP"/>
    </source>
</evidence>
<sequence length="335" mass="34563">MKHRPSSPVIVALAAGLALVALAALTGCTSASGDDATRTLNVGQLGATKIEEALLEASGEADDLPYEIEWSLYPAGGPAFLEAVPSGSVDVASMADTPPIFGQVAGIGTKIVAVEESTAPDTSTVEILAAPGSGIDSVADLKGKKVATTEATILQYTLVRALEEAGLSYDDIEPVPLAPPDAAAAFASGDVDAVTALDPQRAQMVAEGAQVIGDGVGTTSGYSVVVATDAALADEQRAADVEDFVQRLARAQAWAVENPDAWLPVYTEVSGLPADIAEAVLEREGSRYVPIDDTVIAQQQEQADAYHRLGLIEEKLDVSAQFDDRFNDVLTGAGS</sequence>
<organism evidence="7 8">
    <name type="scientific">Mumia flava</name>
    <dbReference type="NCBI Taxonomy" id="1348852"/>
    <lineage>
        <taxon>Bacteria</taxon>
        <taxon>Bacillati</taxon>
        <taxon>Actinomycetota</taxon>
        <taxon>Actinomycetes</taxon>
        <taxon>Propionibacteriales</taxon>
        <taxon>Nocardioidaceae</taxon>
        <taxon>Mumia</taxon>
    </lineage>
</organism>
<comment type="similarity">
    <text evidence="2">Belongs to the bacterial solute-binding protein SsuA/TauA family.</text>
</comment>
<dbReference type="PANTHER" id="PTHR30024:SF48">
    <property type="entry name" value="ABC TRANSPORTER SUBSTRATE-BINDING PROTEIN"/>
    <property type="match status" value="1"/>
</dbReference>
<name>A0A0B2BV29_9ACTN</name>
<reference evidence="7 8" key="1">
    <citation type="submission" date="2017-11" db="EMBL/GenBank/DDBJ databases">
        <title>Genomic Encyclopedia of Archaeal and Bacterial Type Strains, Phase II (KMG-II): From Individual Species to Whole Genera.</title>
        <authorList>
            <person name="Goeker M."/>
        </authorList>
    </citation>
    <scope>NUCLEOTIDE SEQUENCE [LARGE SCALE GENOMIC DNA]</scope>
    <source>
        <strain evidence="7 8">DSM 27763</strain>
    </source>
</reference>
<proteinExistence type="inferred from homology"/>
<dbReference type="Pfam" id="PF09084">
    <property type="entry name" value="NMT1"/>
    <property type="match status" value="1"/>
</dbReference>
<keyword evidence="8" id="KW-1185">Reference proteome</keyword>
<evidence type="ECO:0000256" key="1">
    <source>
        <dbReference type="ARBA" id="ARBA00004418"/>
    </source>
</evidence>
<dbReference type="GO" id="GO:0042597">
    <property type="term" value="C:periplasmic space"/>
    <property type="evidence" value="ECO:0007669"/>
    <property type="project" value="UniProtKB-SubCell"/>
</dbReference>
<dbReference type="InterPro" id="IPR015168">
    <property type="entry name" value="SsuA/THI5"/>
</dbReference>
<comment type="subcellular location">
    <subcellularLocation>
        <location evidence="1">Periplasm</location>
    </subcellularLocation>
</comment>
<comment type="caution">
    <text evidence="7">The sequence shown here is derived from an EMBL/GenBank/DDBJ whole genome shotgun (WGS) entry which is preliminary data.</text>
</comment>
<dbReference type="RefSeq" id="WP_039339859.1">
    <property type="nucleotide sequence ID" value="NZ_PGEZ01000001.1"/>
</dbReference>
<dbReference type="Gene3D" id="3.40.190.10">
    <property type="entry name" value="Periplasmic binding protein-like II"/>
    <property type="match status" value="2"/>
</dbReference>
<dbReference type="SMART" id="SM00062">
    <property type="entry name" value="PBPb"/>
    <property type="match status" value="1"/>
</dbReference>
<dbReference type="EMBL" id="PGEZ01000001">
    <property type="protein sequence ID" value="PJJ58162.1"/>
    <property type="molecule type" value="Genomic_DNA"/>
</dbReference>
<evidence type="ECO:0000313" key="8">
    <source>
        <dbReference type="Proteomes" id="UP000230842"/>
    </source>
</evidence>
<dbReference type="GO" id="GO:0016020">
    <property type="term" value="C:membrane"/>
    <property type="evidence" value="ECO:0007669"/>
    <property type="project" value="InterPro"/>
</dbReference>